<dbReference type="InterPro" id="IPR027370">
    <property type="entry name" value="Znf-RING_euk"/>
</dbReference>
<dbReference type="Gene3D" id="3.30.160.60">
    <property type="entry name" value="Classic Zinc Finger"/>
    <property type="match status" value="1"/>
</dbReference>
<dbReference type="PROSITE" id="PS00518">
    <property type="entry name" value="ZF_RING_1"/>
    <property type="match status" value="1"/>
</dbReference>
<feature type="non-terminal residue" evidence="7">
    <location>
        <position position="168"/>
    </location>
</feature>
<dbReference type="OMA" id="TKIDRSH"/>
<keyword evidence="1" id="KW-0479">Metal-binding</keyword>
<dbReference type="InterPro" id="IPR001841">
    <property type="entry name" value="Znf_RING"/>
</dbReference>
<name>R7U8Z8_CAPTE</name>
<dbReference type="EnsemblMetazoa" id="CapteT65941">
    <property type="protein sequence ID" value="CapteP65941"/>
    <property type="gene ID" value="CapteG65941"/>
</dbReference>
<dbReference type="InterPro" id="IPR000315">
    <property type="entry name" value="Znf_B-box"/>
</dbReference>
<dbReference type="EMBL" id="KB303737">
    <property type="protein sequence ID" value="ELU02835.1"/>
    <property type="molecule type" value="Genomic_DNA"/>
</dbReference>
<dbReference type="InterPro" id="IPR047153">
    <property type="entry name" value="TRIM45/56/19-like"/>
</dbReference>
<evidence type="ECO:0000313" key="8">
    <source>
        <dbReference type="EnsemblMetazoa" id="CapteP65941"/>
    </source>
</evidence>
<gene>
    <name evidence="7" type="ORF">CAPTEDRAFT_65941</name>
</gene>
<organism evidence="7">
    <name type="scientific">Capitella teleta</name>
    <name type="common">Polychaete worm</name>
    <dbReference type="NCBI Taxonomy" id="283909"/>
    <lineage>
        <taxon>Eukaryota</taxon>
        <taxon>Metazoa</taxon>
        <taxon>Spiralia</taxon>
        <taxon>Lophotrochozoa</taxon>
        <taxon>Annelida</taxon>
        <taxon>Polychaeta</taxon>
        <taxon>Sedentaria</taxon>
        <taxon>Scolecida</taxon>
        <taxon>Capitellidae</taxon>
        <taxon>Capitella</taxon>
    </lineage>
</organism>
<sequence>NPKMLKCGHSFCKDCLVGLLVSMRRSSIDIIDIDDAPDRLKCPVCRVFTDVPETGIDGLPSNSMLEKLGDRVKELEEVGMRERSSSGRPAKYFCHNCAKNCCEECHAKHNHTLEFHKTVDLSSDTATFINCSKHEDEYISFYCMDCKAPLCTLCRIHDDQCTKHCVVE</sequence>
<dbReference type="PANTHER" id="PTHR25462">
    <property type="entry name" value="BONUS, ISOFORM C-RELATED"/>
    <property type="match status" value="1"/>
</dbReference>
<feature type="non-terminal residue" evidence="7">
    <location>
        <position position="1"/>
    </location>
</feature>
<dbReference type="PROSITE" id="PS50119">
    <property type="entry name" value="ZF_BBOX"/>
    <property type="match status" value="1"/>
</dbReference>
<reference evidence="7 9" key="2">
    <citation type="journal article" date="2013" name="Nature">
        <title>Insights into bilaterian evolution from three spiralian genomes.</title>
        <authorList>
            <person name="Simakov O."/>
            <person name="Marletaz F."/>
            <person name="Cho S.J."/>
            <person name="Edsinger-Gonzales E."/>
            <person name="Havlak P."/>
            <person name="Hellsten U."/>
            <person name="Kuo D.H."/>
            <person name="Larsson T."/>
            <person name="Lv J."/>
            <person name="Arendt D."/>
            <person name="Savage R."/>
            <person name="Osoegawa K."/>
            <person name="de Jong P."/>
            <person name="Grimwood J."/>
            <person name="Chapman J.A."/>
            <person name="Shapiro H."/>
            <person name="Aerts A."/>
            <person name="Otillar R.P."/>
            <person name="Terry A.Y."/>
            <person name="Boore J.L."/>
            <person name="Grigoriev I.V."/>
            <person name="Lindberg D.R."/>
            <person name="Seaver E.C."/>
            <person name="Weisblat D.A."/>
            <person name="Putnam N.H."/>
            <person name="Rokhsar D.S."/>
        </authorList>
    </citation>
    <scope>NUCLEOTIDE SEQUENCE</scope>
    <source>
        <strain evidence="7 9">I ESC-2004</strain>
    </source>
</reference>
<feature type="domain" description="RING-type" evidence="5">
    <location>
        <begin position="4"/>
        <end position="46"/>
    </location>
</feature>
<dbReference type="SUPFAM" id="SSF57850">
    <property type="entry name" value="RING/U-box"/>
    <property type="match status" value="1"/>
</dbReference>
<dbReference type="HOGENOM" id="CLU_013137_14_2_1"/>
<accession>R7U8Z8</accession>
<dbReference type="EMBL" id="AMQN01008694">
    <property type="status" value="NOT_ANNOTATED_CDS"/>
    <property type="molecule type" value="Genomic_DNA"/>
</dbReference>
<reference evidence="9" key="1">
    <citation type="submission" date="2012-12" db="EMBL/GenBank/DDBJ databases">
        <authorList>
            <person name="Hellsten U."/>
            <person name="Grimwood J."/>
            <person name="Chapman J.A."/>
            <person name="Shapiro H."/>
            <person name="Aerts A."/>
            <person name="Otillar R.P."/>
            <person name="Terry A.Y."/>
            <person name="Boore J.L."/>
            <person name="Simakov O."/>
            <person name="Marletaz F."/>
            <person name="Cho S.-J."/>
            <person name="Edsinger-Gonzales E."/>
            <person name="Havlak P."/>
            <person name="Kuo D.-H."/>
            <person name="Larsson T."/>
            <person name="Lv J."/>
            <person name="Arendt D."/>
            <person name="Savage R."/>
            <person name="Osoegawa K."/>
            <person name="de Jong P."/>
            <person name="Lindberg D.R."/>
            <person name="Seaver E.C."/>
            <person name="Weisblat D.A."/>
            <person name="Putnam N.H."/>
            <person name="Grigoriev I.V."/>
            <person name="Rokhsar D.S."/>
        </authorList>
    </citation>
    <scope>NUCLEOTIDE SEQUENCE</scope>
    <source>
        <strain evidence="9">I ESC-2004</strain>
    </source>
</reference>
<evidence type="ECO:0000313" key="9">
    <source>
        <dbReference type="Proteomes" id="UP000014760"/>
    </source>
</evidence>
<dbReference type="STRING" id="283909.R7U8Z8"/>
<evidence type="ECO:0000256" key="3">
    <source>
        <dbReference type="ARBA" id="ARBA00022833"/>
    </source>
</evidence>
<dbReference type="OrthoDB" id="6133371at2759"/>
<dbReference type="SUPFAM" id="SSF57845">
    <property type="entry name" value="B-box zinc-binding domain"/>
    <property type="match status" value="1"/>
</dbReference>
<feature type="domain" description="B box-type" evidence="6">
    <location>
        <begin position="126"/>
        <end position="168"/>
    </location>
</feature>
<reference evidence="8" key="3">
    <citation type="submission" date="2015-06" db="UniProtKB">
        <authorList>
            <consortium name="EnsemblMetazoa"/>
        </authorList>
    </citation>
    <scope>IDENTIFICATION</scope>
</reference>
<dbReference type="PANTHER" id="PTHR25462:SF296">
    <property type="entry name" value="MEIOTIC P26, ISOFORM F"/>
    <property type="match status" value="1"/>
</dbReference>
<keyword evidence="9" id="KW-1185">Reference proteome</keyword>
<dbReference type="Proteomes" id="UP000014760">
    <property type="component" value="Unassembled WGS sequence"/>
</dbReference>
<dbReference type="InterPro" id="IPR017907">
    <property type="entry name" value="Znf_RING_CS"/>
</dbReference>
<dbReference type="Gene3D" id="3.30.40.10">
    <property type="entry name" value="Zinc/RING finger domain, C3HC4 (zinc finger)"/>
    <property type="match status" value="1"/>
</dbReference>
<evidence type="ECO:0000259" key="5">
    <source>
        <dbReference type="PROSITE" id="PS50089"/>
    </source>
</evidence>
<evidence type="ECO:0000259" key="6">
    <source>
        <dbReference type="PROSITE" id="PS50119"/>
    </source>
</evidence>
<dbReference type="GO" id="GO:0008270">
    <property type="term" value="F:zinc ion binding"/>
    <property type="evidence" value="ECO:0007669"/>
    <property type="project" value="UniProtKB-KW"/>
</dbReference>
<evidence type="ECO:0008006" key="10">
    <source>
        <dbReference type="Google" id="ProtNLM"/>
    </source>
</evidence>
<dbReference type="Pfam" id="PF13445">
    <property type="entry name" value="zf-RING_UBOX"/>
    <property type="match status" value="1"/>
</dbReference>
<proteinExistence type="predicted"/>
<evidence type="ECO:0000256" key="4">
    <source>
        <dbReference type="PROSITE-ProRule" id="PRU00024"/>
    </source>
</evidence>
<keyword evidence="2 4" id="KW-0863">Zinc-finger</keyword>
<dbReference type="InterPro" id="IPR013083">
    <property type="entry name" value="Znf_RING/FYVE/PHD"/>
</dbReference>
<evidence type="ECO:0000313" key="7">
    <source>
        <dbReference type="EMBL" id="ELU02835.1"/>
    </source>
</evidence>
<dbReference type="PROSITE" id="PS50089">
    <property type="entry name" value="ZF_RING_2"/>
    <property type="match status" value="1"/>
</dbReference>
<dbReference type="AlphaFoldDB" id="R7U8Z8"/>
<keyword evidence="3" id="KW-0862">Zinc</keyword>
<protein>
    <recommendedName>
        <fullName evidence="10">B box-type domain-containing protein</fullName>
    </recommendedName>
</protein>
<evidence type="ECO:0000256" key="1">
    <source>
        <dbReference type="ARBA" id="ARBA00022723"/>
    </source>
</evidence>
<evidence type="ECO:0000256" key="2">
    <source>
        <dbReference type="ARBA" id="ARBA00022771"/>
    </source>
</evidence>